<dbReference type="Proteomes" id="UP000689195">
    <property type="component" value="Unassembled WGS sequence"/>
</dbReference>
<name>A0A8S1TFV5_9CILI</name>
<reference evidence="1" key="1">
    <citation type="submission" date="2021-01" db="EMBL/GenBank/DDBJ databases">
        <authorList>
            <consortium name="Genoscope - CEA"/>
            <person name="William W."/>
        </authorList>
    </citation>
    <scope>NUCLEOTIDE SEQUENCE</scope>
</reference>
<protein>
    <submittedName>
        <fullName evidence="1">Uncharacterized protein</fullName>
    </submittedName>
</protein>
<dbReference type="EMBL" id="CAJJDO010000020">
    <property type="protein sequence ID" value="CAD8150096.1"/>
    <property type="molecule type" value="Genomic_DNA"/>
</dbReference>
<sequence>MRMIKQWILGILKSQQKRQKILEKGQLKSLLNCMFVDQQKIRVILKIKQSIHPIFLFDFCHHQMLLHQFINQDRNFKFLNNIRFQDLSIQKFNANLVLQQCRLINKRLQQFQIWLNFLIKQYMSNTTYKILLQRKFIKYSLYLDHFKIGFGKDYKVLLIDFENNEKFFLKFRLIVLYLFRT</sequence>
<evidence type="ECO:0000313" key="1">
    <source>
        <dbReference type="EMBL" id="CAD8150096.1"/>
    </source>
</evidence>
<comment type="caution">
    <text evidence="1">The sequence shown here is derived from an EMBL/GenBank/DDBJ whole genome shotgun (WGS) entry which is preliminary data.</text>
</comment>
<evidence type="ECO:0000313" key="2">
    <source>
        <dbReference type="Proteomes" id="UP000689195"/>
    </source>
</evidence>
<keyword evidence="2" id="KW-1185">Reference proteome</keyword>
<organism evidence="1 2">
    <name type="scientific">Paramecium pentaurelia</name>
    <dbReference type="NCBI Taxonomy" id="43138"/>
    <lineage>
        <taxon>Eukaryota</taxon>
        <taxon>Sar</taxon>
        <taxon>Alveolata</taxon>
        <taxon>Ciliophora</taxon>
        <taxon>Intramacronucleata</taxon>
        <taxon>Oligohymenophorea</taxon>
        <taxon>Peniculida</taxon>
        <taxon>Parameciidae</taxon>
        <taxon>Paramecium</taxon>
    </lineage>
</organism>
<accession>A0A8S1TFV5</accession>
<gene>
    <name evidence="1" type="ORF">PPENT_87.1.T0200088</name>
</gene>
<proteinExistence type="predicted"/>
<dbReference type="AlphaFoldDB" id="A0A8S1TFV5"/>